<evidence type="ECO:0000256" key="7">
    <source>
        <dbReference type="ARBA" id="ARBA00023136"/>
    </source>
</evidence>
<accession>A0A1M3L6L6</accession>
<evidence type="ECO:0000256" key="1">
    <source>
        <dbReference type="ARBA" id="ARBA00004651"/>
    </source>
</evidence>
<dbReference type="GO" id="GO:0005886">
    <property type="term" value="C:plasma membrane"/>
    <property type="evidence" value="ECO:0007669"/>
    <property type="project" value="UniProtKB-SubCell"/>
</dbReference>
<comment type="similarity">
    <text evidence="2">Belongs to the MreD family.</text>
</comment>
<dbReference type="STRING" id="1895771.BGO89_01055"/>
<keyword evidence="6 8" id="KW-1133">Transmembrane helix</keyword>
<evidence type="ECO:0000313" key="10">
    <source>
        <dbReference type="Proteomes" id="UP000184233"/>
    </source>
</evidence>
<dbReference type="NCBIfam" id="TIGR03426">
    <property type="entry name" value="shape_MreD"/>
    <property type="match status" value="1"/>
</dbReference>
<evidence type="ECO:0000256" key="6">
    <source>
        <dbReference type="ARBA" id="ARBA00022989"/>
    </source>
</evidence>
<proteinExistence type="inferred from homology"/>
<gene>
    <name evidence="9" type="ORF">BGO89_01055</name>
</gene>
<evidence type="ECO:0000256" key="2">
    <source>
        <dbReference type="ARBA" id="ARBA00007776"/>
    </source>
</evidence>
<feature type="transmembrane region" description="Helical" evidence="8">
    <location>
        <begin position="15"/>
        <end position="36"/>
    </location>
</feature>
<dbReference type="InterPro" id="IPR007227">
    <property type="entry name" value="Cell_shape_determining_MreD"/>
</dbReference>
<keyword evidence="5" id="KW-0133">Cell shape</keyword>
<protein>
    <submittedName>
        <fullName evidence="9">Rod shape-determining protein MreD</fullName>
    </submittedName>
</protein>
<evidence type="ECO:0000256" key="4">
    <source>
        <dbReference type="ARBA" id="ARBA00022692"/>
    </source>
</evidence>
<evidence type="ECO:0000256" key="5">
    <source>
        <dbReference type="ARBA" id="ARBA00022960"/>
    </source>
</evidence>
<evidence type="ECO:0000256" key="8">
    <source>
        <dbReference type="SAM" id="Phobius"/>
    </source>
</evidence>
<dbReference type="AlphaFoldDB" id="A0A1M3L6L6"/>
<feature type="transmembrane region" description="Helical" evidence="8">
    <location>
        <begin position="83"/>
        <end position="102"/>
    </location>
</feature>
<feature type="transmembrane region" description="Helical" evidence="8">
    <location>
        <begin position="147"/>
        <end position="169"/>
    </location>
</feature>
<evidence type="ECO:0000313" key="9">
    <source>
        <dbReference type="EMBL" id="OJX61207.1"/>
    </source>
</evidence>
<evidence type="ECO:0000256" key="3">
    <source>
        <dbReference type="ARBA" id="ARBA00022475"/>
    </source>
</evidence>
<keyword evidence="7 8" id="KW-0472">Membrane</keyword>
<organism evidence="9 10">
    <name type="scientific">Candidatus Kapaibacterium thiocyanatum</name>
    <dbReference type="NCBI Taxonomy" id="1895771"/>
    <lineage>
        <taxon>Bacteria</taxon>
        <taxon>Pseudomonadati</taxon>
        <taxon>Candidatus Kapaibacteriota</taxon>
        <taxon>Candidatus Kapaibacteriia</taxon>
        <taxon>Candidatus Kapaibacteriales</taxon>
        <taxon>Candidatus Kapaibacteriaceae</taxon>
        <taxon>Candidatus Kapaibacterium</taxon>
    </lineage>
</organism>
<feature type="transmembrane region" description="Helical" evidence="8">
    <location>
        <begin position="48"/>
        <end position="71"/>
    </location>
</feature>
<dbReference type="EMBL" id="MKVH01000002">
    <property type="protein sequence ID" value="OJX61207.1"/>
    <property type="molecule type" value="Genomic_DNA"/>
</dbReference>
<sequence>MNVLFDRTQFATNPALRFVAYAVVAMVLSVIHVVFLRFVAVSSVTPDLLLILTVWIALVEGQFVGMFAGFASGILFDIVSADVLGSNALAKTVAAFVAGYFWREGFAMQTIGSYRFLLIVALCGGLHNVLYFFFYVKPMQISFPMFFLTYGVATTLYTTVAAVFPMLYVNRKKEW</sequence>
<comment type="subcellular location">
    <subcellularLocation>
        <location evidence="1">Cell membrane</location>
        <topology evidence="1">Multi-pass membrane protein</topology>
    </subcellularLocation>
</comment>
<keyword evidence="4 8" id="KW-0812">Transmembrane</keyword>
<keyword evidence="3" id="KW-1003">Cell membrane</keyword>
<reference evidence="9 10" key="1">
    <citation type="submission" date="2016-09" db="EMBL/GenBank/DDBJ databases">
        <title>Genome-resolved meta-omics ties microbial dynamics to process performance in biotechnology for thiocyanate degradation.</title>
        <authorList>
            <person name="Kantor R.S."/>
            <person name="Huddy R.J."/>
            <person name="Iyer R."/>
            <person name="Thomas B.C."/>
            <person name="Brown C.T."/>
            <person name="Anantharaman K."/>
            <person name="Tringe S."/>
            <person name="Hettich R.L."/>
            <person name="Harrison S.T."/>
            <person name="Banfield J.F."/>
        </authorList>
    </citation>
    <scope>NUCLEOTIDE SEQUENCE [LARGE SCALE GENOMIC DNA]</scope>
    <source>
        <strain evidence="9">59-99</strain>
    </source>
</reference>
<feature type="transmembrane region" description="Helical" evidence="8">
    <location>
        <begin position="114"/>
        <end position="135"/>
    </location>
</feature>
<name>A0A1M3L6L6_9BACT</name>
<dbReference type="Proteomes" id="UP000184233">
    <property type="component" value="Unassembled WGS sequence"/>
</dbReference>
<dbReference type="GO" id="GO:0008360">
    <property type="term" value="P:regulation of cell shape"/>
    <property type="evidence" value="ECO:0007669"/>
    <property type="project" value="UniProtKB-KW"/>
</dbReference>
<comment type="caution">
    <text evidence="9">The sequence shown here is derived from an EMBL/GenBank/DDBJ whole genome shotgun (WGS) entry which is preliminary data.</text>
</comment>